<sequence length="96" mass="10783">MPLDISKSVLIQMRANMGILPSQTEIDQLDAIALVNLAINRKIKLRRKDRNKIPSNLLAQFVVGGTTTLDFDEYERFPLATQVILRNASSRSISNN</sequence>
<dbReference type="AlphaFoldDB" id="A0A3D3R7G6"/>
<accession>A0A3D3R7G6</accession>
<evidence type="ECO:0000313" key="2">
    <source>
        <dbReference type="Proteomes" id="UP000263642"/>
    </source>
</evidence>
<reference evidence="1 2" key="1">
    <citation type="journal article" date="2018" name="Nat. Biotechnol.">
        <title>A standardized bacterial taxonomy based on genome phylogeny substantially revises the tree of life.</title>
        <authorList>
            <person name="Parks D.H."/>
            <person name="Chuvochina M."/>
            <person name="Waite D.W."/>
            <person name="Rinke C."/>
            <person name="Skarshewski A."/>
            <person name="Chaumeil P.A."/>
            <person name="Hugenholtz P."/>
        </authorList>
    </citation>
    <scope>NUCLEOTIDE SEQUENCE [LARGE SCALE GENOMIC DNA]</scope>
    <source>
        <strain evidence="1">UBA9375</strain>
    </source>
</reference>
<evidence type="ECO:0000313" key="1">
    <source>
        <dbReference type="EMBL" id="HCO24821.1"/>
    </source>
</evidence>
<comment type="caution">
    <text evidence="1">The sequence shown here is derived from an EMBL/GenBank/DDBJ whole genome shotgun (WGS) entry which is preliminary data.</text>
</comment>
<organism evidence="1 2">
    <name type="scientific">Gimesia maris</name>
    <dbReference type="NCBI Taxonomy" id="122"/>
    <lineage>
        <taxon>Bacteria</taxon>
        <taxon>Pseudomonadati</taxon>
        <taxon>Planctomycetota</taxon>
        <taxon>Planctomycetia</taxon>
        <taxon>Planctomycetales</taxon>
        <taxon>Planctomycetaceae</taxon>
        <taxon>Gimesia</taxon>
    </lineage>
</organism>
<protein>
    <submittedName>
        <fullName evidence="1">Uncharacterized protein</fullName>
    </submittedName>
</protein>
<dbReference type="EMBL" id="DQAY01000108">
    <property type="protein sequence ID" value="HCO24821.1"/>
    <property type="molecule type" value="Genomic_DNA"/>
</dbReference>
<name>A0A3D3R7G6_9PLAN</name>
<gene>
    <name evidence="1" type="ORF">DIT97_18005</name>
</gene>
<proteinExistence type="predicted"/>
<dbReference type="Proteomes" id="UP000263642">
    <property type="component" value="Unassembled WGS sequence"/>
</dbReference>